<proteinExistence type="predicted"/>
<evidence type="ECO:0000313" key="2">
    <source>
        <dbReference type="Proteomes" id="UP000000715"/>
    </source>
</evidence>
<feature type="region of interest" description="Disordered" evidence="1">
    <location>
        <begin position="1"/>
        <end position="156"/>
    </location>
</feature>
<protein>
    <submittedName>
        <fullName evidence="3">Transmembrane protein 52 isoform X1</fullName>
    </submittedName>
</protein>
<feature type="compositionally biased region" description="Polar residues" evidence="1">
    <location>
        <begin position="14"/>
        <end position="27"/>
    </location>
</feature>
<feature type="region of interest" description="Disordered" evidence="1">
    <location>
        <begin position="176"/>
        <end position="199"/>
    </location>
</feature>
<evidence type="ECO:0000256" key="1">
    <source>
        <dbReference type="SAM" id="MobiDB-lite"/>
    </source>
</evidence>
<sequence length="315" mass="33273">MDSRHSVTPGPGTTEATRPSLGTSLKASGSGKVVSAAEARPQLRGAGARPAPGSPRQSAPAHASQVNAAQHQAGSAPDPRRRTLDLERRGGERHRTSRPHPAQPGRTEPLCTTGLARPGPGSAPRPRATRPSLRPENPPSAPKRRTGVEGGDVGRGSRWAWLRGTVPLGAGLRARGSGVWPRDRPPTGGTLGVATRSGRGLWGRGLHKAARRAGPAPRRRRAWWWGRRPPGRSCCCRRSCRCRRWRWASRTAAATPRTCARPRPAGAACGTWGLSYSLSCCCCCVGSQPAVSDSAASGNGYTASHTCHQHLSLVT</sequence>
<dbReference type="Proteomes" id="UP000000715">
    <property type="component" value="Unplaced"/>
</dbReference>
<keyword evidence="3" id="KW-0812">Transmembrane</keyword>
<evidence type="ECO:0000313" key="3">
    <source>
        <dbReference type="RefSeq" id="XP_044919493.1"/>
    </source>
</evidence>
<dbReference type="RefSeq" id="XP_044919493.1">
    <property type="nucleotide sequence ID" value="XM_045063558.1"/>
</dbReference>
<feature type="compositionally biased region" description="Low complexity" evidence="1">
    <location>
        <begin position="114"/>
        <end position="135"/>
    </location>
</feature>
<dbReference type="AlphaFoldDB" id="A0A8U0R6T1"/>
<keyword evidence="2" id="KW-1185">Reference proteome</keyword>
<feature type="compositionally biased region" description="Polar residues" evidence="1">
    <location>
        <begin position="64"/>
        <end position="73"/>
    </location>
</feature>
<gene>
    <name evidence="3" type="primary">TMEM52</name>
</gene>
<feature type="compositionally biased region" description="Basic and acidic residues" evidence="1">
    <location>
        <begin position="78"/>
        <end position="94"/>
    </location>
</feature>
<keyword evidence="3" id="KW-0472">Membrane</keyword>
<reference evidence="3" key="1">
    <citation type="submission" date="2025-08" db="UniProtKB">
        <authorList>
            <consortium name="RefSeq"/>
        </authorList>
    </citation>
    <scope>IDENTIFICATION</scope>
    <source>
        <tissue evidence="3">Brain</tissue>
    </source>
</reference>
<dbReference type="CTD" id="339456"/>
<dbReference type="GeneID" id="101690904"/>
<name>A0A8U0R6T1_MUSPF</name>
<organism evidence="2 3">
    <name type="scientific">Mustela putorius furo</name>
    <name type="common">European domestic ferret</name>
    <name type="synonym">Mustela furo</name>
    <dbReference type="NCBI Taxonomy" id="9669"/>
    <lineage>
        <taxon>Eukaryota</taxon>
        <taxon>Metazoa</taxon>
        <taxon>Chordata</taxon>
        <taxon>Craniata</taxon>
        <taxon>Vertebrata</taxon>
        <taxon>Euteleostomi</taxon>
        <taxon>Mammalia</taxon>
        <taxon>Eutheria</taxon>
        <taxon>Laurasiatheria</taxon>
        <taxon>Carnivora</taxon>
        <taxon>Caniformia</taxon>
        <taxon>Musteloidea</taxon>
        <taxon>Mustelidae</taxon>
        <taxon>Mustelinae</taxon>
        <taxon>Mustela</taxon>
    </lineage>
</organism>
<accession>A0A8U0R6T1</accession>